<dbReference type="PANTHER" id="PTHR46825">
    <property type="entry name" value="D-ALANYL-D-ALANINE-CARBOXYPEPTIDASE/ENDOPEPTIDASE AMPH"/>
    <property type="match status" value="1"/>
</dbReference>
<feature type="chain" id="PRO_5046056053" evidence="1">
    <location>
        <begin position="17"/>
        <end position="419"/>
    </location>
</feature>
<protein>
    <submittedName>
        <fullName evidence="3">Serine hydrolase domain-containing protein</fullName>
        <ecNumber evidence="3">3.1.1.103</ecNumber>
    </submittedName>
</protein>
<evidence type="ECO:0000313" key="4">
    <source>
        <dbReference type="Proteomes" id="UP001323798"/>
    </source>
</evidence>
<dbReference type="Gene3D" id="3.40.710.10">
    <property type="entry name" value="DD-peptidase/beta-lactamase superfamily"/>
    <property type="match status" value="1"/>
</dbReference>
<reference evidence="3 4" key="1">
    <citation type="submission" date="2023-11" db="EMBL/GenBank/DDBJ databases">
        <title>Genome sequence of Microbacterium rhizosphaerae KACC 19337.</title>
        <authorList>
            <person name="Choi H."/>
            <person name="Kim S."/>
            <person name="Kim Y."/>
            <person name="Kwon S.-W."/>
            <person name="Heo J."/>
        </authorList>
    </citation>
    <scope>NUCLEOTIDE SEQUENCE [LARGE SCALE GENOMIC DNA]</scope>
    <source>
        <strain evidence="3 4">KACC 19337</strain>
    </source>
</reference>
<keyword evidence="3" id="KW-0378">Hydrolase</keyword>
<dbReference type="GO" id="GO:0016787">
    <property type="term" value="F:hydrolase activity"/>
    <property type="evidence" value="ECO:0007669"/>
    <property type="project" value="UniProtKB-KW"/>
</dbReference>
<dbReference type="InterPro" id="IPR001466">
    <property type="entry name" value="Beta-lactam-related"/>
</dbReference>
<feature type="signal peptide" evidence="1">
    <location>
        <begin position="1"/>
        <end position="16"/>
    </location>
</feature>
<dbReference type="EMBL" id="CP139368">
    <property type="protein sequence ID" value="WPR90062.1"/>
    <property type="molecule type" value="Genomic_DNA"/>
</dbReference>
<dbReference type="Proteomes" id="UP001323798">
    <property type="component" value="Chromosome"/>
</dbReference>
<dbReference type="SUPFAM" id="SSF56601">
    <property type="entry name" value="beta-lactamase/transpeptidase-like"/>
    <property type="match status" value="1"/>
</dbReference>
<sequence length="419" mass="42547">MAAMAAAALVVALAVAGCAPTPTVHDAAVAGNGGDFAKDTQKQLQDAVTAAMTAAGASGAIVGVWAPWAGDWVDGLGTQSTTTKTPVTTEMDFRVADITRAMTCDALYHLAGDGRIDVDKPVSSYDSAYPDLRDATLRQLCDGTAPIGSYRTMLGATMADNPTRVWDPNELVTYGLGQTIPPSTVTPYHDADAGYVLVGLVLERVTGKPIAQILHDEVFAPLGLSSTALPGAKPAPPHTTGTALQGFNSLKDAKGAWVCDKPADVTDASASLGASAAGVVSDIDDLGAYVQALAKGTLTPKDAKRYASPKPVGADTPTWYTAAGGVYRAGSLIGQYGSVPGYATAAYSDPRSGLTVAVVLNNSGAGASIAQDLAFELAAIASKAPAEKGKDAPAAGLPWTAQQYADAIAHSAICAPPSK</sequence>
<evidence type="ECO:0000313" key="3">
    <source>
        <dbReference type="EMBL" id="WPR90062.1"/>
    </source>
</evidence>
<name>A0ABZ0SQV9_9MICO</name>
<gene>
    <name evidence="3" type="ORF">SM116_01890</name>
</gene>
<dbReference type="Pfam" id="PF00144">
    <property type="entry name" value="Beta-lactamase"/>
    <property type="match status" value="1"/>
</dbReference>
<accession>A0ABZ0SQV9</accession>
<evidence type="ECO:0000259" key="2">
    <source>
        <dbReference type="Pfam" id="PF00144"/>
    </source>
</evidence>
<keyword evidence="1" id="KW-0732">Signal</keyword>
<organism evidence="3 4">
    <name type="scientific">Microbacterium rhizosphaerae</name>
    <dbReference type="NCBI Taxonomy" id="1678237"/>
    <lineage>
        <taxon>Bacteria</taxon>
        <taxon>Bacillati</taxon>
        <taxon>Actinomycetota</taxon>
        <taxon>Actinomycetes</taxon>
        <taxon>Micrococcales</taxon>
        <taxon>Microbacteriaceae</taxon>
        <taxon>Microbacterium</taxon>
    </lineage>
</organism>
<dbReference type="InterPro" id="IPR050491">
    <property type="entry name" value="AmpC-like"/>
</dbReference>
<keyword evidence="4" id="KW-1185">Reference proteome</keyword>
<dbReference type="EC" id="3.1.1.103" evidence="3"/>
<dbReference type="InterPro" id="IPR012338">
    <property type="entry name" value="Beta-lactam/transpept-like"/>
</dbReference>
<dbReference type="PANTHER" id="PTHR46825:SF7">
    <property type="entry name" value="D-ALANYL-D-ALANINE CARBOXYPEPTIDASE"/>
    <property type="match status" value="1"/>
</dbReference>
<feature type="domain" description="Beta-lactamase-related" evidence="2">
    <location>
        <begin position="45"/>
        <end position="367"/>
    </location>
</feature>
<evidence type="ECO:0000256" key="1">
    <source>
        <dbReference type="SAM" id="SignalP"/>
    </source>
</evidence>
<proteinExistence type="predicted"/>
<dbReference type="RefSeq" id="WP_320942775.1">
    <property type="nucleotide sequence ID" value="NZ_BAABEU010000003.1"/>
</dbReference>